<evidence type="ECO:0000256" key="2">
    <source>
        <dbReference type="SAM" id="MobiDB-lite"/>
    </source>
</evidence>
<dbReference type="PANTHER" id="PTHR40515:SF1">
    <property type="entry name" value="CILIA- AND FLAGELLA-ASSOCIATED PROTEIN 157"/>
    <property type="match status" value="1"/>
</dbReference>
<dbReference type="AlphaFoldDB" id="A0A024FUC5"/>
<evidence type="ECO:0000313" key="4">
    <source>
        <dbReference type="Proteomes" id="UP000053237"/>
    </source>
</evidence>
<reference evidence="3 4" key="1">
    <citation type="submission" date="2012-05" db="EMBL/GenBank/DDBJ databases">
        <title>Recombination and specialization in a pathogen metapopulation.</title>
        <authorList>
            <person name="Gardiner A."/>
            <person name="Kemen E."/>
            <person name="Schultz-Larsen T."/>
            <person name="MacLean D."/>
            <person name="Van Oosterhout C."/>
            <person name="Jones J.D.G."/>
        </authorList>
    </citation>
    <scope>NUCLEOTIDE SEQUENCE [LARGE SCALE GENOMIC DNA]</scope>
    <source>
        <strain evidence="3 4">Ac Nc2</strain>
    </source>
</reference>
<keyword evidence="1" id="KW-0175">Coiled coil</keyword>
<proteinExistence type="predicted"/>
<feature type="compositionally biased region" description="Basic and acidic residues" evidence="2">
    <location>
        <begin position="316"/>
        <end position="334"/>
    </location>
</feature>
<accession>A0A024FUC5</accession>
<protein>
    <submittedName>
        <fullName evidence="3">Uncharacterized protein</fullName>
    </submittedName>
</protein>
<feature type="region of interest" description="Disordered" evidence="2">
    <location>
        <begin position="402"/>
        <end position="421"/>
    </location>
</feature>
<feature type="coiled-coil region" evidence="1">
    <location>
        <begin position="78"/>
        <end position="105"/>
    </location>
</feature>
<comment type="caution">
    <text evidence="3">The sequence shown here is derived from an EMBL/GenBank/DDBJ whole genome shotgun (WGS) entry which is preliminary data.</text>
</comment>
<keyword evidence="4" id="KW-1185">Reference proteome</keyword>
<feature type="compositionally biased region" description="Polar residues" evidence="2">
    <location>
        <begin position="210"/>
        <end position="224"/>
    </location>
</feature>
<feature type="compositionally biased region" description="Polar residues" evidence="2">
    <location>
        <begin position="14"/>
        <end position="23"/>
    </location>
</feature>
<dbReference type="EMBL" id="CAIX01000367">
    <property type="protein sequence ID" value="CCI10735.1"/>
    <property type="molecule type" value="Genomic_DNA"/>
</dbReference>
<dbReference type="Proteomes" id="UP000053237">
    <property type="component" value="Unassembled WGS sequence"/>
</dbReference>
<evidence type="ECO:0000256" key="1">
    <source>
        <dbReference type="SAM" id="Coils"/>
    </source>
</evidence>
<sequence length="447" mass="50529">MEDTFITAPRNKLQRNASSSSHINENECDKTSEAFPGMKNVREKHVELHQVIGTLSEKIGTLLGKQERDFLAAYRAHMFSIQKELHELRRQLQCKETDENKTEKEKKLEEERDCFRKEAVRLDEITSTMSRDLNHVKEKLAITEKDRDWNEKRLKKYKMKNKILTAALESRSVSADSVDGQMLTLYKDEKVHCICSASRNCNKGAKTQKYGDTQQAGAQTSSKTESNRIRECTESSQLKINRNCMKQKNLDLAVLRHKELSQGKGSKDRLQDRSFSAQIVENNGLHSKKVDYHNSETTMCSIREFYLQCVQRVKEEGENRTTHSSKAGKDKKVPAFENNSGTAALSELIDFPVSQRIRVMEILLSNDEVLRHMQNNFLESNVTIQTLGSASPILAPCTVAQKPSNTRSTGHSAGAVRKPAGSGASVVTARNYGLPLNDSSRSYLNIK</sequence>
<gene>
    <name evidence="3" type="ORF">BN9_114260</name>
</gene>
<dbReference type="PANTHER" id="PTHR40515">
    <property type="entry name" value="CILIA- AND FLAGELLA-ASSOCIATED PROTEIN 157"/>
    <property type="match status" value="1"/>
</dbReference>
<organism evidence="3 4">
    <name type="scientific">Albugo candida</name>
    <dbReference type="NCBI Taxonomy" id="65357"/>
    <lineage>
        <taxon>Eukaryota</taxon>
        <taxon>Sar</taxon>
        <taxon>Stramenopiles</taxon>
        <taxon>Oomycota</taxon>
        <taxon>Peronosporomycetes</taxon>
        <taxon>Albuginales</taxon>
        <taxon>Albuginaceae</taxon>
        <taxon>Albugo</taxon>
    </lineage>
</organism>
<feature type="region of interest" description="Disordered" evidence="2">
    <location>
        <begin position="1"/>
        <end position="30"/>
    </location>
</feature>
<dbReference type="InParanoid" id="A0A024FUC5"/>
<feature type="region of interest" description="Disordered" evidence="2">
    <location>
        <begin position="316"/>
        <end position="335"/>
    </location>
</feature>
<name>A0A024FUC5_9STRA</name>
<feature type="compositionally biased region" description="Polar residues" evidence="2">
    <location>
        <begin position="402"/>
        <end position="411"/>
    </location>
</feature>
<dbReference type="OrthoDB" id="299625at2759"/>
<feature type="region of interest" description="Disordered" evidence="2">
    <location>
        <begin position="206"/>
        <end position="229"/>
    </location>
</feature>
<evidence type="ECO:0000313" key="3">
    <source>
        <dbReference type="EMBL" id="CCI10735.1"/>
    </source>
</evidence>